<evidence type="ECO:0000313" key="3">
    <source>
        <dbReference type="EMBL" id="CDW75286.1"/>
    </source>
</evidence>
<evidence type="ECO:0000256" key="2">
    <source>
        <dbReference type="SAM" id="MobiDB-lite"/>
    </source>
</evidence>
<feature type="compositionally biased region" description="Polar residues" evidence="2">
    <location>
        <begin position="209"/>
        <end position="221"/>
    </location>
</feature>
<dbReference type="SUPFAM" id="SSF47473">
    <property type="entry name" value="EF-hand"/>
    <property type="match status" value="1"/>
</dbReference>
<name>A0A077ZZA9_STYLE</name>
<sequence length="1197" mass="138953">MDRLRSKRMSADQISRKSQADERQARRYGDGSPSSAEMMLSMMIERKRQEQLEQGLRQQYEILEKIEKLEEIHPKAVDLFLNEAKKRGLYQPPREDKKSTKQGSSVYSSTMYAGYSTMGGAISHKFNNKSIDDGYSTKTRKFSAGNETNYTQRRRAQVAKFIVVDLEGKASTENKFNYYMEKLNAEEKREQQVKIPVKSFAPIDRAQLHTSNQVSSETPLNGRSRHLQASDRKSPFLDQLHLNAQTTEMISIKNGINASFRRNNAQTVENDSQLAITPRSKRQVKTQQGRESFSNKINSQDQSQTKISKMQLKNKNELQVQIQGQNQQKLPTIQDKQFKFPQQPPQFNPFQDKRKLQDQNVIAQSFIGMSPTIGGQNQHILEENQIVQKRIQMIQRLQKQSWLQNALLDVNNKSFHDLFKKLCQSTYNTANMAGGNNNLNQQNTMQKQKSDKQEKLSTSAQNNYNSQNNQQSNMQNQGPTNILYVLKNLRLSKQNLKSHIQKRYGKSISDRIMIVLESYNKQMHNIELNGYIDLLNHTFFSVQNSQSVASHSNFQVPNIYKFLFQIIDVGNKGFICEHDLFQLLWALAKENRDKQEKPLKQENGEIETKPRASTLGNSQKGENNKKLEKSYTLSINYKDYLPKVKSSVFIESFQSDFQIILKELERQHQNQIFLLKEQQNAKELNLGFPLSKKGSFRNKLNLSQLVSGTEESENNSISTSGRQKRSTKQTIKNIQSMPVSISPRIKVKRDLRMKKIFQAIYDSAKNSMNDIEAAPKSNQTYQSMNHSISPHISAFSHNNPVSQLIRERKEAQSQQANVLLRQAFDTDHDMNCKQMTFEQFAKLQFDYEVPTFMEDLFKLLTTLSYKDAMKKLNQSSVQVLTQQKNMGKRKNTSTNIQIILSQGIEGDENQYNKRLQQYQKLQKVFDKPLLKSLVNSFRLLSKNRQYEDDKLSLFLTQESISENFKKVFNAFNESVALRFYNILSEGVNMKRIYLPKYLTTLYPLFNGNVIDKNYFVFRILDGDNDQLIQSKDISDILNNVLTCPLQNEIKVCTCPLFQEIHLLYDIYVKTNLLTYKVKKLELNFTYFMNKIPSSCLIKEFQDKLTLSNQRPSVFSHEQNDLEKLKKLYIQDNESFNIDLIVLKKKGFLAEVLSVKQRKLQIDMQIMDFNQPAPQNETEQQNEDEYGFSIDNKENLKD</sequence>
<dbReference type="Proteomes" id="UP000039865">
    <property type="component" value="Unassembled WGS sequence"/>
</dbReference>
<protein>
    <recommendedName>
        <fullName evidence="5">EF-hand domain-containing protein</fullName>
    </recommendedName>
</protein>
<feature type="region of interest" description="Disordered" evidence="2">
    <location>
        <begin position="269"/>
        <end position="304"/>
    </location>
</feature>
<evidence type="ECO:0000313" key="4">
    <source>
        <dbReference type="Proteomes" id="UP000039865"/>
    </source>
</evidence>
<reference evidence="3 4" key="1">
    <citation type="submission" date="2014-06" db="EMBL/GenBank/DDBJ databases">
        <authorList>
            <person name="Swart Estienne"/>
        </authorList>
    </citation>
    <scope>NUCLEOTIDE SEQUENCE [LARGE SCALE GENOMIC DNA]</scope>
    <source>
        <strain evidence="3 4">130c</strain>
    </source>
</reference>
<keyword evidence="1" id="KW-0106">Calcium</keyword>
<feature type="region of interest" description="Disordered" evidence="2">
    <location>
        <begin position="209"/>
        <end position="233"/>
    </location>
</feature>
<feature type="compositionally biased region" description="Polar residues" evidence="2">
    <location>
        <begin position="285"/>
        <end position="304"/>
    </location>
</feature>
<evidence type="ECO:0000256" key="1">
    <source>
        <dbReference type="ARBA" id="ARBA00022837"/>
    </source>
</evidence>
<feature type="compositionally biased region" description="Low complexity" evidence="2">
    <location>
        <begin position="461"/>
        <end position="477"/>
    </location>
</feature>
<dbReference type="OrthoDB" id="2096280at2759"/>
<feature type="region of interest" description="Disordered" evidence="2">
    <location>
        <begin position="1"/>
        <end position="35"/>
    </location>
</feature>
<dbReference type="InterPro" id="IPR011992">
    <property type="entry name" value="EF-hand-dom_pair"/>
</dbReference>
<feature type="region of interest" description="Disordered" evidence="2">
    <location>
        <begin position="433"/>
        <end position="477"/>
    </location>
</feature>
<dbReference type="InParanoid" id="A0A077ZZA9"/>
<evidence type="ECO:0008006" key="5">
    <source>
        <dbReference type="Google" id="ProtNLM"/>
    </source>
</evidence>
<feature type="compositionally biased region" description="Basic and acidic residues" evidence="2">
    <location>
        <begin position="595"/>
        <end position="610"/>
    </location>
</feature>
<dbReference type="AlphaFoldDB" id="A0A077ZZA9"/>
<dbReference type="InterPro" id="IPR018247">
    <property type="entry name" value="EF_Hand_1_Ca_BS"/>
</dbReference>
<dbReference type="PROSITE" id="PS00018">
    <property type="entry name" value="EF_HAND_1"/>
    <property type="match status" value="1"/>
</dbReference>
<feature type="region of interest" description="Disordered" evidence="2">
    <location>
        <begin position="707"/>
        <end position="730"/>
    </location>
</feature>
<dbReference type="EMBL" id="CCKQ01004145">
    <property type="protein sequence ID" value="CDW75286.1"/>
    <property type="molecule type" value="Genomic_DNA"/>
</dbReference>
<organism evidence="3 4">
    <name type="scientific">Stylonychia lemnae</name>
    <name type="common">Ciliate</name>
    <dbReference type="NCBI Taxonomy" id="5949"/>
    <lineage>
        <taxon>Eukaryota</taxon>
        <taxon>Sar</taxon>
        <taxon>Alveolata</taxon>
        <taxon>Ciliophora</taxon>
        <taxon>Intramacronucleata</taxon>
        <taxon>Spirotrichea</taxon>
        <taxon>Stichotrichia</taxon>
        <taxon>Sporadotrichida</taxon>
        <taxon>Oxytrichidae</taxon>
        <taxon>Stylonychinae</taxon>
        <taxon>Stylonychia</taxon>
    </lineage>
</organism>
<feature type="compositionally biased region" description="Polar residues" evidence="2">
    <location>
        <begin position="433"/>
        <end position="447"/>
    </location>
</feature>
<feature type="region of interest" description="Disordered" evidence="2">
    <location>
        <begin position="1170"/>
        <end position="1197"/>
    </location>
</feature>
<gene>
    <name evidence="3" type="primary">Contig18910.g20063</name>
    <name evidence="3" type="ORF">STYLEM_4273</name>
</gene>
<feature type="region of interest" description="Disordered" evidence="2">
    <location>
        <begin position="595"/>
        <end position="623"/>
    </location>
</feature>
<feature type="compositionally biased region" description="Basic and acidic residues" evidence="2">
    <location>
        <begin position="14"/>
        <end position="29"/>
    </location>
</feature>
<keyword evidence="4" id="KW-1185">Reference proteome</keyword>
<proteinExistence type="predicted"/>
<accession>A0A077ZZA9</accession>